<keyword evidence="7" id="KW-1185">Reference proteome</keyword>
<feature type="transmembrane region" description="Helical" evidence="5">
    <location>
        <begin position="382"/>
        <end position="402"/>
    </location>
</feature>
<evidence type="ECO:0000313" key="7">
    <source>
        <dbReference type="Proteomes" id="UP000014923"/>
    </source>
</evidence>
<dbReference type="GO" id="GO:0016020">
    <property type="term" value="C:membrane"/>
    <property type="evidence" value="ECO:0007669"/>
    <property type="project" value="UniProtKB-SubCell"/>
</dbReference>
<evidence type="ECO:0000256" key="5">
    <source>
        <dbReference type="SAM" id="Phobius"/>
    </source>
</evidence>
<keyword evidence="4 5" id="KW-0472">Membrane</keyword>
<dbReference type="PANTHER" id="PTHR43427">
    <property type="entry name" value="CHLORIDE CHANNEL PROTEIN CLC-E"/>
    <property type="match status" value="1"/>
</dbReference>
<dbReference type="EMBL" id="CAVN010000111">
    <property type="protein sequence ID" value="CDF59015.1"/>
    <property type="molecule type" value="Genomic_DNA"/>
</dbReference>
<dbReference type="RefSeq" id="WP_018664217.1">
    <property type="nucleotide sequence ID" value="NZ_HF952022.1"/>
</dbReference>
<dbReference type="GO" id="GO:0015108">
    <property type="term" value="F:chloride transmembrane transporter activity"/>
    <property type="evidence" value="ECO:0007669"/>
    <property type="project" value="InterPro"/>
</dbReference>
<feature type="transmembrane region" description="Helical" evidence="5">
    <location>
        <begin position="342"/>
        <end position="362"/>
    </location>
</feature>
<dbReference type="InterPro" id="IPR050368">
    <property type="entry name" value="ClC-type_chloride_channel"/>
</dbReference>
<comment type="subcellular location">
    <subcellularLocation>
        <location evidence="1">Membrane</location>
        <topology evidence="1">Multi-pass membrane protein</topology>
    </subcellularLocation>
</comment>
<name>R7RUI5_9CLOT</name>
<dbReference type="InterPro" id="IPR001807">
    <property type="entry name" value="ClC"/>
</dbReference>
<feature type="transmembrane region" description="Helical" evidence="5">
    <location>
        <begin position="310"/>
        <end position="330"/>
    </location>
</feature>
<dbReference type="InterPro" id="IPR014743">
    <property type="entry name" value="Cl-channel_core"/>
</dbReference>
<comment type="caution">
    <text evidence="6">The sequence shown here is derived from an EMBL/GenBank/DDBJ whole genome shotgun (WGS) entry which is preliminary data.</text>
</comment>
<dbReference type="CDD" id="cd03682">
    <property type="entry name" value="ClC_sycA_like"/>
    <property type="match status" value="1"/>
</dbReference>
<gene>
    <name evidence="6" type="ORF">TCEL_02083</name>
</gene>
<feature type="transmembrane region" description="Helical" evidence="5">
    <location>
        <begin position="261"/>
        <end position="279"/>
    </location>
</feature>
<protein>
    <submittedName>
        <fullName evidence="6">Chloride channel protein</fullName>
    </submittedName>
</protein>
<dbReference type="SUPFAM" id="SSF81340">
    <property type="entry name" value="Clc chloride channel"/>
    <property type="match status" value="1"/>
</dbReference>
<evidence type="ECO:0000256" key="3">
    <source>
        <dbReference type="ARBA" id="ARBA00022989"/>
    </source>
</evidence>
<dbReference type="PANTHER" id="PTHR43427:SF12">
    <property type="entry name" value="CHLORIDE TRANSPORTER"/>
    <property type="match status" value="1"/>
</dbReference>
<feature type="transmembrane region" description="Helical" evidence="5">
    <location>
        <begin position="229"/>
        <end position="249"/>
    </location>
</feature>
<reference evidence="6" key="1">
    <citation type="submission" date="2013-03" db="EMBL/GenBank/DDBJ databases">
        <title>Draft genome sequence of the hydrogen-ethanol-producing anaerobic alkalithermophilic Caloramator celere.</title>
        <authorList>
            <person name="Ciranna A."/>
            <person name="Larjo A."/>
            <person name="Kivisto A."/>
            <person name="Santala V."/>
            <person name="Roos C."/>
            <person name="Karp M."/>
        </authorList>
    </citation>
    <scope>NUCLEOTIDE SEQUENCE [LARGE SCALE GENOMIC DNA]</scope>
    <source>
        <strain evidence="6">DSM 8682</strain>
    </source>
</reference>
<evidence type="ECO:0000256" key="1">
    <source>
        <dbReference type="ARBA" id="ARBA00004141"/>
    </source>
</evidence>
<feature type="transmembrane region" description="Helical" evidence="5">
    <location>
        <begin position="99"/>
        <end position="118"/>
    </location>
</feature>
<feature type="transmembrane region" description="Helical" evidence="5">
    <location>
        <begin position="151"/>
        <end position="176"/>
    </location>
</feature>
<feature type="transmembrane region" description="Helical" evidence="5">
    <location>
        <begin position="188"/>
        <end position="209"/>
    </location>
</feature>
<accession>R7RUI5</accession>
<feature type="transmembrane region" description="Helical" evidence="5">
    <location>
        <begin position="21"/>
        <end position="43"/>
    </location>
</feature>
<dbReference type="AlphaFoldDB" id="R7RUI5"/>
<dbReference type="eggNOG" id="COG0038">
    <property type="taxonomic scope" value="Bacteria"/>
</dbReference>
<evidence type="ECO:0000256" key="2">
    <source>
        <dbReference type="ARBA" id="ARBA00022692"/>
    </source>
</evidence>
<dbReference type="HOGENOM" id="CLU_015263_1_1_9"/>
<sequence>MHRRVINFIKKLDHFILMLSLIKWFFLSSIVGCVMGILSALFLKSLKLATDLRELNPWLLFLLPFAGAFVSFLYSRYGKNSAKGNNLIIEQAYYGDREIPLRMSVLVFLGTFLTHLFGGSAGREGTAVQMGGSVSEFIGRLFKLDKHDMKIILMCGISSGFGSVFGTPLAGTIFAVEVIAIGYMHYEALIPSFMSAFIGDYVATLVGATHSHYHIYSVPAVTPINVIKVIVAAAIFGIMSIIFSEGVHISKSLFNRITKNAVLKSFIGGCMVILLTYIFDTREYLGLGLPMIKAAFDGHVPKYSFILKTLFTSVTLGAGFQGGEVTPIFFVGSTLGNILSNILLLPASFLAALGLISVFCGATNTPISSFILGIEMFGSHGVVFMFIACIVSYLFSGHYGIYTSQRVYKSKSRMLNIYNEKTLKDIRELKIKRILMKQGEH</sequence>
<dbReference type="Gene3D" id="1.10.3080.10">
    <property type="entry name" value="Clc chloride channel"/>
    <property type="match status" value="1"/>
</dbReference>
<feature type="transmembrane region" description="Helical" evidence="5">
    <location>
        <begin position="55"/>
        <end position="74"/>
    </location>
</feature>
<dbReference type="Proteomes" id="UP000014923">
    <property type="component" value="Unassembled WGS sequence"/>
</dbReference>
<proteinExistence type="predicted"/>
<dbReference type="OrthoDB" id="9767361at2"/>
<organism evidence="6 7">
    <name type="scientific">Thermobrachium celere DSM 8682</name>
    <dbReference type="NCBI Taxonomy" id="941824"/>
    <lineage>
        <taxon>Bacteria</taxon>
        <taxon>Bacillati</taxon>
        <taxon>Bacillota</taxon>
        <taxon>Clostridia</taxon>
        <taxon>Eubacteriales</taxon>
        <taxon>Clostridiaceae</taxon>
        <taxon>Thermobrachium</taxon>
    </lineage>
</organism>
<keyword evidence="3 5" id="KW-1133">Transmembrane helix</keyword>
<evidence type="ECO:0000256" key="4">
    <source>
        <dbReference type="ARBA" id="ARBA00023136"/>
    </source>
</evidence>
<evidence type="ECO:0000313" key="6">
    <source>
        <dbReference type="EMBL" id="CDF59015.1"/>
    </source>
</evidence>
<dbReference type="Pfam" id="PF00654">
    <property type="entry name" value="Voltage_CLC"/>
    <property type="match status" value="1"/>
</dbReference>
<keyword evidence="2 5" id="KW-0812">Transmembrane</keyword>